<dbReference type="CDD" id="cd00609">
    <property type="entry name" value="AAT_like"/>
    <property type="match status" value="1"/>
</dbReference>
<dbReference type="Pfam" id="PF00392">
    <property type="entry name" value="GntR"/>
    <property type="match status" value="1"/>
</dbReference>
<protein>
    <submittedName>
        <fullName evidence="7">PLP-dependent aminotransferase family protein</fullName>
    </submittedName>
</protein>
<keyword evidence="4" id="KW-0238">DNA-binding</keyword>
<dbReference type="InterPro" id="IPR004839">
    <property type="entry name" value="Aminotransferase_I/II_large"/>
</dbReference>
<dbReference type="Gene3D" id="3.40.640.10">
    <property type="entry name" value="Type I PLP-dependent aspartate aminotransferase-like (Major domain)"/>
    <property type="match status" value="1"/>
</dbReference>
<keyword evidence="5" id="KW-0804">Transcription</keyword>
<dbReference type="SUPFAM" id="SSF46785">
    <property type="entry name" value="Winged helix' DNA-binding domain"/>
    <property type="match status" value="1"/>
</dbReference>
<evidence type="ECO:0000313" key="8">
    <source>
        <dbReference type="Proteomes" id="UP001570417"/>
    </source>
</evidence>
<sequence length="471" mass="53183">MAKYDKLVEQIRNQIQNEIWGVGDKLPSLRKQTEISDMSLMTVLHAYQVLESQGWIVSHARSGYFVAPKIPYSSPKNSDVTIQTAEAIDINDFIFDVLQASRTPRIVDFGSVYPDPKLYPRHQVNKSLMNAASTMPTSSALDNLPPGNKDLRQLIAKRYAAQGINVHPEEIVITAGALEALNLSLQAVTQAGDWVVVESPTFYGALQSLQRLNLRALSVRTHPRDGIDLDSLEKALQSHPVKACWLMVNHQNPLGCTLSSEKKKRLIELLAEYKVYLIEDDVYSELYYSGKNPLPAKAFDQQGMTMHCSSFSKTLVAGFRIGWVAAGKMALPIQKLQLMSTLSASAPIQLAMAKYLSTRNYENHLRQLRRKLEQRKFATWQMLRSYFPSSVNINYSEGGYFLWIELPEHLDATDLYQRALKDNISIAPGKMFSVSKQFNHCFRINSSFECSASEEKAIKRLAELIQNMLDE</sequence>
<evidence type="ECO:0000313" key="7">
    <source>
        <dbReference type="EMBL" id="MFA0568850.1"/>
    </source>
</evidence>
<dbReference type="Gene3D" id="1.10.10.10">
    <property type="entry name" value="Winged helix-like DNA-binding domain superfamily/Winged helix DNA-binding domain"/>
    <property type="match status" value="1"/>
</dbReference>
<dbReference type="SMART" id="SM00345">
    <property type="entry name" value="HTH_GNTR"/>
    <property type="match status" value="1"/>
</dbReference>
<accession>A0ABV4NBR1</accession>
<name>A0ABV4NBR1_9VIBR</name>
<dbReference type="InterPro" id="IPR036390">
    <property type="entry name" value="WH_DNA-bd_sf"/>
</dbReference>
<keyword evidence="2" id="KW-0663">Pyridoxal phosphate</keyword>
<evidence type="ECO:0000259" key="6">
    <source>
        <dbReference type="PROSITE" id="PS50949"/>
    </source>
</evidence>
<organism evidence="7 8">
    <name type="scientific">Vibrio gallaecicus</name>
    <dbReference type="NCBI Taxonomy" id="552386"/>
    <lineage>
        <taxon>Bacteria</taxon>
        <taxon>Pseudomonadati</taxon>
        <taxon>Pseudomonadota</taxon>
        <taxon>Gammaproteobacteria</taxon>
        <taxon>Vibrionales</taxon>
        <taxon>Vibrionaceae</taxon>
        <taxon>Vibrio</taxon>
    </lineage>
</organism>
<dbReference type="InterPro" id="IPR051446">
    <property type="entry name" value="HTH_trans_reg/aminotransferase"/>
</dbReference>
<comment type="caution">
    <text evidence="7">The sequence shown here is derived from an EMBL/GenBank/DDBJ whole genome shotgun (WGS) entry which is preliminary data.</text>
</comment>
<feature type="domain" description="HTH gntR-type" evidence="6">
    <location>
        <begin position="1"/>
        <end position="69"/>
    </location>
</feature>
<evidence type="ECO:0000256" key="5">
    <source>
        <dbReference type="ARBA" id="ARBA00023163"/>
    </source>
</evidence>
<dbReference type="CDD" id="cd07377">
    <property type="entry name" value="WHTH_GntR"/>
    <property type="match status" value="1"/>
</dbReference>
<dbReference type="PROSITE" id="PS50949">
    <property type="entry name" value="HTH_GNTR"/>
    <property type="match status" value="1"/>
</dbReference>
<dbReference type="InterPro" id="IPR015421">
    <property type="entry name" value="PyrdxlP-dep_Trfase_major"/>
</dbReference>
<dbReference type="Gene3D" id="3.90.1150.10">
    <property type="entry name" value="Aspartate Aminotransferase, domain 1"/>
    <property type="match status" value="1"/>
</dbReference>
<dbReference type="Pfam" id="PF00155">
    <property type="entry name" value="Aminotran_1_2"/>
    <property type="match status" value="1"/>
</dbReference>
<keyword evidence="8" id="KW-1185">Reference proteome</keyword>
<evidence type="ECO:0000256" key="3">
    <source>
        <dbReference type="ARBA" id="ARBA00023015"/>
    </source>
</evidence>
<dbReference type="PANTHER" id="PTHR46577">
    <property type="entry name" value="HTH-TYPE TRANSCRIPTIONAL REGULATORY PROTEIN GABR"/>
    <property type="match status" value="1"/>
</dbReference>
<keyword evidence="7" id="KW-0808">Transferase</keyword>
<dbReference type="SUPFAM" id="SSF53383">
    <property type="entry name" value="PLP-dependent transferases"/>
    <property type="match status" value="1"/>
</dbReference>
<comment type="similarity">
    <text evidence="1">In the C-terminal section; belongs to the class-I pyridoxal-phosphate-dependent aminotransferase family.</text>
</comment>
<proteinExistence type="inferred from homology"/>
<keyword evidence="7" id="KW-0032">Aminotransferase</keyword>
<dbReference type="GO" id="GO:0008483">
    <property type="term" value="F:transaminase activity"/>
    <property type="evidence" value="ECO:0007669"/>
    <property type="project" value="UniProtKB-KW"/>
</dbReference>
<dbReference type="InterPro" id="IPR015422">
    <property type="entry name" value="PyrdxlP-dep_Trfase_small"/>
</dbReference>
<dbReference type="InterPro" id="IPR015424">
    <property type="entry name" value="PyrdxlP-dep_Trfase"/>
</dbReference>
<dbReference type="InterPro" id="IPR036388">
    <property type="entry name" value="WH-like_DNA-bd_sf"/>
</dbReference>
<dbReference type="EMBL" id="JBFRUW010000040">
    <property type="protein sequence ID" value="MFA0568850.1"/>
    <property type="molecule type" value="Genomic_DNA"/>
</dbReference>
<dbReference type="InterPro" id="IPR000524">
    <property type="entry name" value="Tscrpt_reg_HTH_GntR"/>
</dbReference>
<reference evidence="7 8" key="1">
    <citation type="journal article" date="2024" name="ISME J.">
        <title>Tailless and filamentous prophages are predominant in marine Vibrio.</title>
        <authorList>
            <person name="Steensen K."/>
            <person name="Seneca J."/>
            <person name="Bartlau N."/>
            <person name="Yu X.A."/>
            <person name="Hussain F.A."/>
            <person name="Polz M.F."/>
        </authorList>
    </citation>
    <scope>NUCLEOTIDE SEQUENCE [LARGE SCALE GENOMIC DNA]</scope>
    <source>
        <strain evidence="7 8">10N.222.51.A1</strain>
    </source>
</reference>
<dbReference type="RefSeq" id="WP_372266157.1">
    <property type="nucleotide sequence ID" value="NZ_JBFRUW010000040.1"/>
</dbReference>
<evidence type="ECO:0000256" key="2">
    <source>
        <dbReference type="ARBA" id="ARBA00022898"/>
    </source>
</evidence>
<dbReference type="Proteomes" id="UP001570417">
    <property type="component" value="Unassembled WGS sequence"/>
</dbReference>
<dbReference type="PANTHER" id="PTHR46577:SF2">
    <property type="entry name" value="TRANSCRIPTIONAL REGULATORY PROTEIN"/>
    <property type="match status" value="1"/>
</dbReference>
<evidence type="ECO:0000256" key="4">
    <source>
        <dbReference type="ARBA" id="ARBA00023125"/>
    </source>
</evidence>
<evidence type="ECO:0000256" key="1">
    <source>
        <dbReference type="ARBA" id="ARBA00005384"/>
    </source>
</evidence>
<gene>
    <name evidence="7" type="ORF">AB4566_11250</name>
</gene>
<keyword evidence="3" id="KW-0805">Transcription regulation</keyword>